<accession>A0AAW0W000</accession>
<organism evidence="2 3">
    <name type="scientific">Cherax quadricarinatus</name>
    <name type="common">Australian red claw crayfish</name>
    <dbReference type="NCBI Taxonomy" id="27406"/>
    <lineage>
        <taxon>Eukaryota</taxon>
        <taxon>Metazoa</taxon>
        <taxon>Ecdysozoa</taxon>
        <taxon>Arthropoda</taxon>
        <taxon>Crustacea</taxon>
        <taxon>Multicrustacea</taxon>
        <taxon>Malacostraca</taxon>
        <taxon>Eumalacostraca</taxon>
        <taxon>Eucarida</taxon>
        <taxon>Decapoda</taxon>
        <taxon>Pleocyemata</taxon>
        <taxon>Astacidea</taxon>
        <taxon>Parastacoidea</taxon>
        <taxon>Parastacidae</taxon>
        <taxon>Cherax</taxon>
    </lineage>
</organism>
<evidence type="ECO:0000256" key="1">
    <source>
        <dbReference type="SAM" id="Phobius"/>
    </source>
</evidence>
<keyword evidence="1" id="KW-1133">Transmembrane helix</keyword>
<sequence length="107" mass="12386">MMYCNYVKSSTLTTYYNVILFSNGQALWIGQVFLLILHVKNKDSQNVYKKLYLPAVTRQNISDRKFCGYQSCLQGENLIKEQINRQGRACVSYTKHQNSSFSNMNIA</sequence>
<dbReference type="EMBL" id="JARKIK010000093">
    <property type="protein sequence ID" value="KAK8722753.1"/>
    <property type="molecule type" value="Genomic_DNA"/>
</dbReference>
<keyword evidence="1" id="KW-0812">Transmembrane</keyword>
<keyword evidence="3" id="KW-1185">Reference proteome</keyword>
<proteinExistence type="predicted"/>
<gene>
    <name evidence="2" type="ORF">OTU49_012017</name>
</gene>
<keyword evidence="1" id="KW-0472">Membrane</keyword>
<name>A0AAW0W000_CHEQU</name>
<evidence type="ECO:0000313" key="2">
    <source>
        <dbReference type="EMBL" id="KAK8722753.1"/>
    </source>
</evidence>
<evidence type="ECO:0000313" key="3">
    <source>
        <dbReference type="Proteomes" id="UP001445076"/>
    </source>
</evidence>
<feature type="transmembrane region" description="Helical" evidence="1">
    <location>
        <begin position="15"/>
        <end position="39"/>
    </location>
</feature>
<dbReference type="Proteomes" id="UP001445076">
    <property type="component" value="Unassembled WGS sequence"/>
</dbReference>
<comment type="caution">
    <text evidence="2">The sequence shown here is derived from an EMBL/GenBank/DDBJ whole genome shotgun (WGS) entry which is preliminary data.</text>
</comment>
<dbReference type="AlphaFoldDB" id="A0AAW0W000"/>
<protein>
    <submittedName>
        <fullName evidence="2">Uncharacterized protein</fullName>
    </submittedName>
</protein>
<reference evidence="2 3" key="1">
    <citation type="journal article" date="2024" name="BMC Genomics">
        <title>Genome assembly of redclaw crayfish (Cherax quadricarinatus) provides insights into its immune adaptation and hypoxia tolerance.</title>
        <authorList>
            <person name="Liu Z."/>
            <person name="Zheng J."/>
            <person name="Li H."/>
            <person name="Fang K."/>
            <person name="Wang S."/>
            <person name="He J."/>
            <person name="Zhou D."/>
            <person name="Weng S."/>
            <person name="Chi M."/>
            <person name="Gu Z."/>
            <person name="He J."/>
            <person name="Li F."/>
            <person name="Wang M."/>
        </authorList>
    </citation>
    <scope>NUCLEOTIDE SEQUENCE [LARGE SCALE GENOMIC DNA]</scope>
    <source>
        <strain evidence="2">ZL_2023a</strain>
    </source>
</reference>